<feature type="compositionally biased region" description="Low complexity" evidence="1">
    <location>
        <begin position="38"/>
        <end position="49"/>
    </location>
</feature>
<name>A0ABY7GUW5_9BACT</name>
<keyword evidence="2" id="KW-0812">Transmembrane</keyword>
<gene>
    <name evidence="3" type="ORF">O0S08_31530</name>
</gene>
<feature type="compositionally biased region" description="Low complexity" evidence="1">
    <location>
        <begin position="58"/>
        <end position="70"/>
    </location>
</feature>
<evidence type="ECO:0000256" key="1">
    <source>
        <dbReference type="SAM" id="MobiDB-lite"/>
    </source>
</evidence>
<keyword evidence="4" id="KW-1185">Reference proteome</keyword>
<proteinExistence type="predicted"/>
<keyword evidence="2" id="KW-1133">Transmembrane helix</keyword>
<dbReference type="Proteomes" id="UP001164459">
    <property type="component" value="Chromosome"/>
</dbReference>
<feature type="transmembrane region" description="Helical" evidence="2">
    <location>
        <begin position="218"/>
        <end position="244"/>
    </location>
</feature>
<feature type="transmembrane region" description="Helical" evidence="2">
    <location>
        <begin position="187"/>
        <end position="206"/>
    </location>
</feature>
<protein>
    <submittedName>
        <fullName evidence="3">Uncharacterized protein</fullName>
    </submittedName>
</protein>
<evidence type="ECO:0000256" key="2">
    <source>
        <dbReference type="SAM" id="Phobius"/>
    </source>
</evidence>
<feature type="compositionally biased region" description="Pro residues" evidence="1">
    <location>
        <begin position="111"/>
        <end position="131"/>
    </location>
</feature>
<organism evidence="3 4">
    <name type="scientific">Nannocystis punicea</name>
    <dbReference type="NCBI Taxonomy" id="2995304"/>
    <lineage>
        <taxon>Bacteria</taxon>
        <taxon>Pseudomonadati</taxon>
        <taxon>Myxococcota</taxon>
        <taxon>Polyangia</taxon>
        <taxon>Nannocystales</taxon>
        <taxon>Nannocystaceae</taxon>
        <taxon>Nannocystis</taxon>
    </lineage>
</organism>
<feature type="compositionally biased region" description="Pro residues" evidence="1">
    <location>
        <begin position="71"/>
        <end position="103"/>
    </location>
</feature>
<evidence type="ECO:0000313" key="4">
    <source>
        <dbReference type="Proteomes" id="UP001164459"/>
    </source>
</evidence>
<dbReference type="EMBL" id="CP114040">
    <property type="protein sequence ID" value="WAS90742.1"/>
    <property type="molecule type" value="Genomic_DNA"/>
</dbReference>
<feature type="compositionally biased region" description="Pro residues" evidence="1">
    <location>
        <begin position="27"/>
        <end position="37"/>
    </location>
</feature>
<accession>A0ABY7GUW5</accession>
<dbReference type="RefSeq" id="WP_269033069.1">
    <property type="nucleotide sequence ID" value="NZ_CP114040.1"/>
</dbReference>
<keyword evidence="2" id="KW-0472">Membrane</keyword>
<evidence type="ECO:0000313" key="3">
    <source>
        <dbReference type="EMBL" id="WAS90742.1"/>
    </source>
</evidence>
<feature type="region of interest" description="Disordered" evidence="1">
    <location>
        <begin position="23"/>
        <end position="131"/>
    </location>
</feature>
<reference evidence="3" key="1">
    <citation type="submission" date="2022-11" db="EMBL/GenBank/DDBJ databases">
        <title>Minimal conservation of predation-associated metabolite biosynthetic gene clusters underscores biosynthetic potential of Myxococcota including descriptions for ten novel species: Archangium lansinium sp. nov., Myxococcus landrumus sp. nov., Nannocystis bai.</title>
        <authorList>
            <person name="Ahearne A."/>
            <person name="Stevens C."/>
            <person name="Dowd S."/>
        </authorList>
    </citation>
    <scope>NUCLEOTIDE SEQUENCE</scope>
    <source>
        <strain evidence="3">Fl3</strain>
    </source>
</reference>
<sequence>MSGFHGLVVGLVVVATPVASLPVAQPEGPPPPAPAVPAAPETVDVAPATTPAPPTPAPETVDVAPATAPAPSTPAPETGPPAPADPPPGFYDPPPGLYDPPPGYYDAETPGAPPVFRDPPPGHYDPPPGRYDPPPGFWAPATVDRPMPLPVPLHVPAPTATPASTPPDDEAWRRWSARKRSLQLRTGLGGGFFGVSVVASAALLINDCGDCRDNDSRFFAFASLFVLATASFVFGAVSGAQLAIHNTRKPAAVLGVAPGGLRINF</sequence>